<keyword evidence="1" id="KW-0812">Transmembrane</keyword>
<evidence type="ECO:0000313" key="2">
    <source>
        <dbReference type="EMBL" id="SKC85138.1"/>
    </source>
</evidence>
<proteinExistence type="predicted"/>
<evidence type="ECO:0000256" key="1">
    <source>
        <dbReference type="SAM" id="Phobius"/>
    </source>
</evidence>
<gene>
    <name evidence="2" type="ORF">SAMN05660236_4832</name>
</gene>
<dbReference type="AlphaFoldDB" id="A0A1T5MBA2"/>
<dbReference type="Proteomes" id="UP000190961">
    <property type="component" value="Unassembled WGS sequence"/>
</dbReference>
<keyword evidence="3" id="KW-1185">Reference proteome</keyword>
<feature type="transmembrane region" description="Helical" evidence="1">
    <location>
        <begin position="12"/>
        <end position="30"/>
    </location>
</feature>
<keyword evidence="1" id="KW-1133">Transmembrane helix</keyword>
<keyword evidence="1" id="KW-0472">Membrane</keyword>
<reference evidence="2 3" key="1">
    <citation type="submission" date="2017-02" db="EMBL/GenBank/DDBJ databases">
        <authorList>
            <person name="Peterson S.W."/>
        </authorList>
    </citation>
    <scope>NUCLEOTIDE SEQUENCE [LARGE SCALE GENOMIC DNA]</scope>
    <source>
        <strain evidence="2 3">DSM 25262</strain>
    </source>
</reference>
<name>A0A1T5MBA2_9BACT</name>
<sequence length="136" mass="15997">MYSYLLRSSRTLIYTFMGVVLCFFVWDSLAQQNITGVQSYMITFCTVLLLGYATVYYEHLLHTSPVTVLLKYPLFWINSAVTYYYGLNFFIFIFSTYIFENLKDHEIVVVWIFHNTNNIIKNVLLAVGIYYAGKEE</sequence>
<feature type="transmembrane region" description="Helical" evidence="1">
    <location>
        <begin position="75"/>
        <end position="99"/>
    </location>
</feature>
<dbReference type="EMBL" id="FUZU01000004">
    <property type="protein sequence ID" value="SKC85138.1"/>
    <property type="molecule type" value="Genomic_DNA"/>
</dbReference>
<feature type="transmembrane region" description="Helical" evidence="1">
    <location>
        <begin position="37"/>
        <end position="55"/>
    </location>
</feature>
<organism evidence="2 3">
    <name type="scientific">Ohtaekwangia koreensis</name>
    <dbReference type="NCBI Taxonomy" id="688867"/>
    <lineage>
        <taxon>Bacteria</taxon>
        <taxon>Pseudomonadati</taxon>
        <taxon>Bacteroidota</taxon>
        <taxon>Cytophagia</taxon>
        <taxon>Cytophagales</taxon>
        <taxon>Fulvivirgaceae</taxon>
        <taxon>Ohtaekwangia</taxon>
    </lineage>
</organism>
<accession>A0A1T5MBA2</accession>
<evidence type="ECO:0000313" key="3">
    <source>
        <dbReference type="Proteomes" id="UP000190961"/>
    </source>
</evidence>
<protein>
    <submittedName>
        <fullName evidence="2">Uncharacterized protein</fullName>
    </submittedName>
</protein>